<dbReference type="InterPro" id="IPR016621">
    <property type="entry name" value="UCP014543"/>
</dbReference>
<evidence type="ECO:0000313" key="1">
    <source>
        <dbReference type="EMBL" id="TGY40771.1"/>
    </source>
</evidence>
<dbReference type="OrthoDB" id="2053609at2"/>
<reference evidence="1 2" key="1">
    <citation type="submission" date="2019-04" db="EMBL/GenBank/DDBJ databases">
        <title>Microbes associate with the intestines of laboratory mice.</title>
        <authorList>
            <person name="Navarre W."/>
            <person name="Wong E."/>
            <person name="Huang K."/>
            <person name="Tropini C."/>
            <person name="Ng K."/>
            <person name="Yu B."/>
        </authorList>
    </citation>
    <scope>NUCLEOTIDE SEQUENCE [LARGE SCALE GENOMIC DNA]</scope>
    <source>
        <strain evidence="1 2">NM50_B9-20</strain>
    </source>
</reference>
<keyword evidence="2" id="KW-1185">Reference proteome</keyword>
<protein>
    <submittedName>
        <fullName evidence="1">DUF3783 domain-containing protein</fullName>
    </submittedName>
</protein>
<accession>A0A4S2DII2</accession>
<gene>
    <name evidence="1" type="ORF">E5347_14445</name>
</gene>
<organism evidence="1 2">
    <name type="scientific">Clostridium sartagoforme</name>
    <dbReference type="NCBI Taxonomy" id="84031"/>
    <lineage>
        <taxon>Bacteria</taxon>
        <taxon>Bacillati</taxon>
        <taxon>Bacillota</taxon>
        <taxon>Clostridia</taxon>
        <taxon>Eubacteriales</taxon>
        <taxon>Clostridiaceae</taxon>
        <taxon>Clostridium</taxon>
    </lineage>
</organism>
<sequence length="121" mass="13982">MLSGNKSILVFNAPLEEVNILKENGLKVIEVSTEMTEMKISDILDGLRFETVTNNIVDETVILFNDFSDEEISQIIASIRQRFKGGIFAVVTPTSIEWKFNYLVEHLIEEREWYLKNQKGR</sequence>
<dbReference type="PIRSF" id="PIRSF014543">
    <property type="entry name" value="UCP014543"/>
    <property type="match status" value="1"/>
</dbReference>
<dbReference type="RefSeq" id="WP_136007941.1">
    <property type="nucleotide sequence ID" value="NZ_SRYR01000011.1"/>
</dbReference>
<dbReference type="Pfam" id="PF12646">
    <property type="entry name" value="DUF3783"/>
    <property type="match status" value="1"/>
</dbReference>
<name>A0A4S2DII2_9CLOT</name>
<evidence type="ECO:0000313" key="2">
    <source>
        <dbReference type="Proteomes" id="UP000306888"/>
    </source>
</evidence>
<dbReference type="EMBL" id="SRYR01000011">
    <property type="protein sequence ID" value="TGY40771.1"/>
    <property type="molecule type" value="Genomic_DNA"/>
</dbReference>
<comment type="caution">
    <text evidence="1">The sequence shown here is derived from an EMBL/GenBank/DDBJ whole genome shotgun (WGS) entry which is preliminary data.</text>
</comment>
<dbReference type="AlphaFoldDB" id="A0A4S2DII2"/>
<dbReference type="Proteomes" id="UP000306888">
    <property type="component" value="Unassembled WGS sequence"/>
</dbReference>
<proteinExistence type="predicted"/>